<dbReference type="GO" id="GO:0005886">
    <property type="term" value="C:plasma membrane"/>
    <property type="evidence" value="ECO:0007669"/>
    <property type="project" value="UniProtKB-SubCell"/>
</dbReference>
<dbReference type="Pfam" id="PF07686">
    <property type="entry name" value="V-set"/>
    <property type="match status" value="1"/>
</dbReference>
<evidence type="ECO:0000256" key="13">
    <source>
        <dbReference type="SAM" id="MobiDB-lite"/>
    </source>
</evidence>
<keyword evidence="8 14" id="KW-0472">Membrane</keyword>
<keyword evidence="11" id="KW-0325">Glycoprotein</keyword>
<evidence type="ECO:0000256" key="12">
    <source>
        <dbReference type="ARBA" id="ARBA00023319"/>
    </source>
</evidence>
<evidence type="ECO:0000256" key="5">
    <source>
        <dbReference type="ARBA" id="ARBA00022859"/>
    </source>
</evidence>
<keyword evidence="3 14" id="KW-0812">Transmembrane</keyword>
<dbReference type="AlphaFoldDB" id="F6PL50"/>
<reference evidence="16 17" key="1">
    <citation type="journal article" date="2009" name="Science">
        <title>Genome sequence, comparative analysis, and population genetics of the domestic horse.</title>
        <authorList>
            <consortium name="Broad Institute Genome Sequencing Platform"/>
            <consortium name="Broad Institute Whole Genome Assembly Team"/>
            <person name="Wade C.M."/>
            <person name="Giulotto E."/>
            <person name="Sigurdsson S."/>
            <person name="Zoli M."/>
            <person name="Gnerre S."/>
            <person name="Imsland F."/>
            <person name="Lear T.L."/>
            <person name="Adelson D.L."/>
            <person name="Bailey E."/>
            <person name="Bellone R.R."/>
            <person name="Bloecker H."/>
            <person name="Distl O."/>
            <person name="Edgar R.C."/>
            <person name="Garber M."/>
            <person name="Leeb T."/>
            <person name="Mauceli E."/>
            <person name="MacLeod J.N."/>
            <person name="Penedo M.C.T."/>
            <person name="Raison J.M."/>
            <person name="Sharpe T."/>
            <person name="Vogel J."/>
            <person name="Andersson L."/>
            <person name="Antczak D.F."/>
            <person name="Biagi T."/>
            <person name="Binns M.M."/>
            <person name="Chowdhary B.P."/>
            <person name="Coleman S.J."/>
            <person name="Della Valle G."/>
            <person name="Fryc S."/>
            <person name="Guerin G."/>
            <person name="Hasegawa T."/>
            <person name="Hill E.W."/>
            <person name="Jurka J."/>
            <person name="Kiialainen A."/>
            <person name="Lindgren G."/>
            <person name="Liu J."/>
            <person name="Magnani E."/>
            <person name="Mickelson J.R."/>
            <person name="Murray J."/>
            <person name="Nergadze S.G."/>
            <person name="Onofrio R."/>
            <person name="Pedroni S."/>
            <person name="Piras M.F."/>
            <person name="Raudsepp T."/>
            <person name="Rocchi M."/>
            <person name="Roeed K.H."/>
            <person name="Ryder O.A."/>
            <person name="Searle S."/>
            <person name="Skow L."/>
            <person name="Swinburne J.E."/>
            <person name="Syvaenen A.C."/>
            <person name="Tozaki T."/>
            <person name="Valberg S.J."/>
            <person name="Vaudin M."/>
            <person name="White J.R."/>
            <person name="Zody M.C."/>
            <person name="Lander E.S."/>
            <person name="Lindblad-Toh K."/>
        </authorList>
    </citation>
    <scope>NUCLEOTIDE SEQUENCE [LARGE SCALE GENOMIC DNA]</scope>
    <source>
        <strain evidence="16 17">Thoroughbred</strain>
    </source>
</reference>
<organism evidence="16 17">
    <name type="scientific">Equus caballus</name>
    <name type="common">Horse</name>
    <dbReference type="NCBI Taxonomy" id="9796"/>
    <lineage>
        <taxon>Eukaryota</taxon>
        <taxon>Metazoa</taxon>
        <taxon>Chordata</taxon>
        <taxon>Craniata</taxon>
        <taxon>Vertebrata</taxon>
        <taxon>Euteleostomi</taxon>
        <taxon>Mammalia</taxon>
        <taxon>Eutheria</taxon>
        <taxon>Laurasiatheria</taxon>
        <taxon>Perissodactyla</taxon>
        <taxon>Equidae</taxon>
        <taxon>Equus</taxon>
    </lineage>
</organism>
<dbReference type="PANTHER" id="PTHR19357:SF0">
    <property type="entry name" value="TRIGGERING RECEPTOR EXPRESSED ON MYELOID CELLS 1"/>
    <property type="match status" value="1"/>
</dbReference>
<evidence type="ECO:0000256" key="8">
    <source>
        <dbReference type="ARBA" id="ARBA00023136"/>
    </source>
</evidence>
<dbReference type="SUPFAM" id="SSF48726">
    <property type="entry name" value="Immunoglobulin"/>
    <property type="match status" value="1"/>
</dbReference>
<dbReference type="GeneTree" id="ENSGT00470000042299"/>
<feature type="transmembrane region" description="Helical" evidence="14">
    <location>
        <begin position="229"/>
        <end position="255"/>
    </location>
</feature>
<evidence type="ECO:0000256" key="11">
    <source>
        <dbReference type="ARBA" id="ARBA00023180"/>
    </source>
</evidence>
<reference evidence="16" key="3">
    <citation type="submission" date="2025-09" db="UniProtKB">
        <authorList>
            <consortium name="Ensembl"/>
        </authorList>
    </citation>
    <scope>IDENTIFICATION</scope>
    <source>
        <strain evidence="16">Thoroughbred</strain>
    </source>
</reference>
<name>F6PL50_HORSE</name>
<evidence type="ECO:0000256" key="4">
    <source>
        <dbReference type="ARBA" id="ARBA00022729"/>
    </source>
</evidence>
<dbReference type="Gene3D" id="2.60.40.10">
    <property type="entry name" value="Immunoglobulins"/>
    <property type="match status" value="1"/>
</dbReference>
<comment type="subcellular location">
    <subcellularLocation>
        <location evidence="1">Cell membrane</location>
        <topology evidence="1">Single-pass type I membrane protein</topology>
    </subcellularLocation>
</comment>
<dbReference type="GO" id="GO:0002250">
    <property type="term" value="P:adaptive immune response"/>
    <property type="evidence" value="ECO:0007669"/>
    <property type="project" value="UniProtKB-KW"/>
</dbReference>
<evidence type="ECO:0000256" key="10">
    <source>
        <dbReference type="ARBA" id="ARBA00023170"/>
    </source>
</evidence>
<evidence type="ECO:0000256" key="7">
    <source>
        <dbReference type="ARBA" id="ARBA00023130"/>
    </source>
</evidence>
<dbReference type="InterPro" id="IPR013783">
    <property type="entry name" value="Ig-like_fold"/>
</dbReference>
<dbReference type="Bgee" id="ENSECAG00000017436">
    <property type="expression patterns" value="Expressed in blood and 20 other cell types or tissues"/>
</dbReference>
<feature type="domain" description="Ig-like" evidence="15">
    <location>
        <begin position="54"/>
        <end position="167"/>
    </location>
</feature>
<evidence type="ECO:0000313" key="16">
    <source>
        <dbReference type="Ensembl" id="ENSECAP00000015037.3"/>
    </source>
</evidence>
<evidence type="ECO:0000256" key="2">
    <source>
        <dbReference type="ARBA" id="ARBA00022475"/>
    </source>
</evidence>
<keyword evidence="9" id="KW-1015">Disulfide bond</keyword>
<evidence type="ECO:0000256" key="3">
    <source>
        <dbReference type="ARBA" id="ARBA00022692"/>
    </source>
</evidence>
<keyword evidence="2" id="KW-1003">Cell membrane</keyword>
<feature type="region of interest" description="Disordered" evidence="13">
    <location>
        <begin position="170"/>
        <end position="219"/>
    </location>
</feature>
<evidence type="ECO:0000256" key="14">
    <source>
        <dbReference type="SAM" id="Phobius"/>
    </source>
</evidence>
<keyword evidence="7" id="KW-1064">Adaptive immunity</keyword>
<keyword evidence="10" id="KW-0675">Receptor</keyword>
<dbReference type="SMART" id="SM00406">
    <property type="entry name" value="IGv"/>
    <property type="match status" value="1"/>
</dbReference>
<dbReference type="HOGENOM" id="CLU_1170307_0_0_1"/>
<reference evidence="16" key="2">
    <citation type="submission" date="2025-08" db="UniProtKB">
        <authorList>
            <consortium name="Ensembl"/>
        </authorList>
    </citation>
    <scope>IDENTIFICATION</scope>
    <source>
        <strain evidence="16">Thoroughbred</strain>
    </source>
</reference>
<evidence type="ECO:0000256" key="1">
    <source>
        <dbReference type="ARBA" id="ARBA00004251"/>
    </source>
</evidence>
<dbReference type="PROSITE" id="PS50835">
    <property type="entry name" value="IG_LIKE"/>
    <property type="match status" value="1"/>
</dbReference>
<dbReference type="Proteomes" id="UP000002281">
    <property type="component" value="Chromosome 20"/>
</dbReference>
<keyword evidence="4" id="KW-0732">Signal</keyword>
<dbReference type="InterPro" id="IPR007110">
    <property type="entry name" value="Ig-like_dom"/>
</dbReference>
<evidence type="ECO:0000259" key="15">
    <source>
        <dbReference type="PROSITE" id="PS50835"/>
    </source>
</evidence>
<dbReference type="VGNC" id="VGNC:24481">
    <property type="gene designation" value="TREM1"/>
</dbReference>
<accession>F6PL50</accession>
<protein>
    <submittedName>
        <fullName evidence="16">Triggering receptor expressed on myeloid cells 1</fullName>
    </submittedName>
</protein>
<evidence type="ECO:0000313" key="18">
    <source>
        <dbReference type="VGNC" id="VGNC:24481"/>
    </source>
</evidence>
<evidence type="ECO:0000256" key="9">
    <source>
        <dbReference type="ARBA" id="ARBA00023157"/>
    </source>
</evidence>
<evidence type="ECO:0000256" key="6">
    <source>
        <dbReference type="ARBA" id="ARBA00022989"/>
    </source>
</evidence>
<dbReference type="InterPro" id="IPR036179">
    <property type="entry name" value="Ig-like_dom_sf"/>
</dbReference>
<dbReference type="Ensembl" id="ENSECAT00000018429.3">
    <property type="protein sequence ID" value="ENSECAP00000015037.3"/>
    <property type="gene ID" value="ENSECAG00000017436.4"/>
</dbReference>
<evidence type="ECO:0000313" key="17">
    <source>
        <dbReference type="Proteomes" id="UP000002281"/>
    </source>
</evidence>
<keyword evidence="6 14" id="KW-1133">Transmembrane helix</keyword>
<dbReference type="InterPro" id="IPR013106">
    <property type="entry name" value="Ig_V-set"/>
</dbReference>
<dbReference type="PANTHER" id="PTHR19357">
    <property type="entry name" value="TRIGGERING RECEPTOR EXPRESSED ON MYELOID CELLS 1"/>
    <property type="match status" value="1"/>
</dbReference>
<keyword evidence="5" id="KW-0391">Immunity</keyword>
<keyword evidence="17" id="KW-1185">Reference proteome</keyword>
<proteinExistence type="predicted"/>
<gene>
    <name evidence="16 18" type="primary">TREM1</name>
</gene>
<keyword evidence="12" id="KW-0393">Immunoglobulin domain</keyword>
<sequence>MHRKNEEGQALGAAWDALCLREATALSKVTDITLRSLHTNAVLGLLGAGVIIQTELQAAAGQAEEKKILTEGETLNYHCVYTRKHSQSQKAWQRVMDGGKAETLAFTEKTSKNSQELGGRYFLEDNTTQGAVHVRMTNVQMSDSGLYRCVIYPILSNPEVLESLRLVVTKGPSDSPSPDKNPPRDKAQTTTFPPATKAPVTQPPPKSTAGVSRPGLEVNPTHVTDVTRISVFSIVIPVACALVTKSLVLTVLFAVTQKSFGS</sequence>